<keyword evidence="4" id="KW-1185">Reference proteome</keyword>
<name>A0A8H6Z1I9_9AGAR</name>
<keyword evidence="2" id="KW-0732">Signal</keyword>
<feature type="chain" id="PRO_5034690006" evidence="2">
    <location>
        <begin position="21"/>
        <end position="521"/>
    </location>
</feature>
<feature type="transmembrane region" description="Helical" evidence="1">
    <location>
        <begin position="107"/>
        <end position="129"/>
    </location>
</feature>
<accession>A0A8H6Z1I9</accession>
<feature type="transmembrane region" description="Helical" evidence="1">
    <location>
        <begin position="212"/>
        <end position="234"/>
    </location>
</feature>
<evidence type="ECO:0000313" key="4">
    <source>
        <dbReference type="Proteomes" id="UP000620124"/>
    </source>
</evidence>
<keyword evidence="1" id="KW-1133">Transmembrane helix</keyword>
<comment type="caution">
    <text evidence="3">The sequence shown here is derived from an EMBL/GenBank/DDBJ whole genome shotgun (WGS) entry which is preliminary data.</text>
</comment>
<organism evidence="3 4">
    <name type="scientific">Mycena venus</name>
    <dbReference type="NCBI Taxonomy" id="2733690"/>
    <lineage>
        <taxon>Eukaryota</taxon>
        <taxon>Fungi</taxon>
        <taxon>Dikarya</taxon>
        <taxon>Basidiomycota</taxon>
        <taxon>Agaricomycotina</taxon>
        <taxon>Agaricomycetes</taxon>
        <taxon>Agaricomycetidae</taxon>
        <taxon>Agaricales</taxon>
        <taxon>Marasmiineae</taxon>
        <taxon>Mycenaceae</taxon>
        <taxon>Mycena</taxon>
    </lineage>
</organism>
<feature type="transmembrane region" description="Helical" evidence="1">
    <location>
        <begin position="358"/>
        <end position="383"/>
    </location>
</feature>
<keyword evidence="1" id="KW-0472">Membrane</keyword>
<dbReference type="OrthoDB" id="5392263at2759"/>
<evidence type="ECO:0000256" key="1">
    <source>
        <dbReference type="SAM" id="Phobius"/>
    </source>
</evidence>
<evidence type="ECO:0000256" key="2">
    <source>
        <dbReference type="SAM" id="SignalP"/>
    </source>
</evidence>
<proteinExistence type="predicted"/>
<feature type="transmembrane region" description="Helical" evidence="1">
    <location>
        <begin position="395"/>
        <end position="418"/>
    </location>
</feature>
<dbReference type="EMBL" id="JACAZI010000002">
    <property type="protein sequence ID" value="KAF7368962.1"/>
    <property type="molecule type" value="Genomic_DNA"/>
</dbReference>
<feature type="transmembrane region" description="Helical" evidence="1">
    <location>
        <begin position="491"/>
        <end position="514"/>
    </location>
</feature>
<protein>
    <submittedName>
        <fullName evidence="3">Uncharacterized protein</fullName>
    </submittedName>
</protein>
<reference evidence="3" key="1">
    <citation type="submission" date="2020-05" db="EMBL/GenBank/DDBJ databases">
        <title>Mycena genomes resolve the evolution of fungal bioluminescence.</title>
        <authorList>
            <person name="Tsai I.J."/>
        </authorList>
    </citation>
    <scope>NUCLEOTIDE SEQUENCE</scope>
    <source>
        <strain evidence="3">CCC161011</strain>
    </source>
</reference>
<evidence type="ECO:0000313" key="3">
    <source>
        <dbReference type="EMBL" id="KAF7368962.1"/>
    </source>
</evidence>
<feature type="transmembrane region" description="Helical" evidence="1">
    <location>
        <begin position="180"/>
        <end position="200"/>
    </location>
</feature>
<feature type="transmembrane region" description="Helical" evidence="1">
    <location>
        <begin position="82"/>
        <end position="100"/>
    </location>
</feature>
<feature type="signal peptide" evidence="2">
    <location>
        <begin position="1"/>
        <end position="20"/>
    </location>
</feature>
<gene>
    <name evidence="3" type="ORF">MVEN_00222500</name>
</gene>
<dbReference type="Proteomes" id="UP000620124">
    <property type="component" value="Unassembled WGS sequence"/>
</dbReference>
<dbReference type="AlphaFoldDB" id="A0A8H6Z1I9"/>
<keyword evidence="1" id="KW-0812">Transmembrane</keyword>
<sequence length="521" mass="57333">MLIPHLCILTLFVLFSVVIAVSFDQCIVDVRSGIWGNVGGTDNYGNPVSNISNATSITYELCILACGAGPEPFVWNIFSQQFSAWLLPFLALVAQLPFGATDKLDNVVSVLLSVGSPTLAAYSLALTVLNGHWIARRFSRFSPPVKIETREGVLASLVVLPENDKWWTDVVEWLDYTHTFTISSIASILWVTIAFLFTVIDSFTGTIEEETLNANGQGVGSVYLWLLPVVIGWLQVGPKCDSTRLHRAIDRANHEAYVADSDGKSILANEAPTSHRAISLWKHRGSVHRDEQASPPVYNYARFFGWVQAVEEVYRVFEAASARAEEHDSVDPLVPWVLEEKGSRVSRSHWGPNVFSRFFVSSLLALCLTWATVGSAVIVVWFTPTRGLGCRSGAYLLYGALSTVVWMMLVTSSALAHYSTQVAHDVEGQLVYTTSTRIAGKLSIILRRLGKGHRRLQRRLDRTRVSVLGLGRFAYDVIQLVDADISTMKTAWIGGVALAGGSSVLFVVFVNIFMNPPLPPA</sequence>